<evidence type="ECO:0000313" key="3">
    <source>
        <dbReference type="Proteomes" id="UP001500067"/>
    </source>
</evidence>
<evidence type="ECO:0000313" key="2">
    <source>
        <dbReference type="EMBL" id="GAA4464324.1"/>
    </source>
</evidence>
<keyword evidence="3" id="KW-1185">Reference proteome</keyword>
<dbReference type="RefSeq" id="WP_345080793.1">
    <property type="nucleotide sequence ID" value="NZ_BAABFA010000009.1"/>
</dbReference>
<dbReference type="EMBL" id="BAABFA010000009">
    <property type="protein sequence ID" value="GAA4464324.1"/>
    <property type="molecule type" value="Genomic_DNA"/>
</dbReference>
<proteinExistence type="predicted"/>
<accession>A0ABP8NAZ9</accession>
<sequence>MKHRILIALLCCVCISASGQGGMYGAQAGMGYTPGYASRLTPAVEAYYLHKVMYHFYAGGSLFFQRYSFKTDVGSGAAHYGNVLSMEQRSSYIFLSPKVDYAINYRSYFHVFATFGLGVRVGGRELSYTHSPIWTTPGGTPYGADTLAVNTSYNLPGTKARFGFGLAERIPTLRFWNIMLSQEVGFMPGSLSKGPYALSTPYVCFQVGIMHKYPQVFVEY</sequence>
<name>A0ABP8NAZ9_9BACT</name>
<feature type="chain" id="PRO_5047324182" description="Outer membrane protein beta-barrel domain-containing protein" evidence="1">
    <location>
        <begin position="20"/>
        <end position="220"/>
    </location>
</feature>
<dbReference type="Proteomes" id="UP001500067">
    <property type="component" value="Unassembled WGS sequence"/>
</dbReference>
<reference evidence="3" key="1">
    <citation type="journal article" date="2019" name="Int. J. Syst. Evol. Microbiol.">
        <title>The Global Catalogue of Microorganisms (GCM) 10K type strain sequencing project: providing services to taxonomists for standard genome sequencing and annotation.</title>
        <authorList>
            <consortium name="The Broad Institute Genomics Platform"/>
            <consortium name="The Broad Institute Genome Sequencing Center for Infectious Disease"/>
            <person name="Wu L."/>
            <person name="Ma J."/>
        </authorList>
    </citation>
    <scope>NUCLEOTIDE SEQUENCE [LARGE SCALE GENOMIC DNA]</scope>
    <source>
        <strain evidence="3">JCM 32105</strain>
    </source>
</reference>
<evidence type="ECO:0008006" key="4">
    <source>
        <dbReference type="Google" id="ProtNLM"/>
    </source>
</evidence>
<protein>
    <recommendedName>
        <fullName evidence="4">Outer membrane protein beta-barrel domain-containing protein</fullName>
    </recommendedName>
</protein>
<evidence type="ECO:0000256" key="1">
    <source>
        <dbReference type="SAM" id="SignalP"/>
    </source>
</evidence>
<gene>
    <name evidence="2" type="ORF">GCM10023093_14450</name>
</gene>
<keyword evidence="1" id="KW-0732">Signal</keyword>
<organism evidence="2 3">
    <name type="scientific">Nemorincola caseinilytica</name>
    <dbReference type="NCBI Taxonomy" id="2054315"/>
    <lineage>
        <taxon>Bacteria</taxon>
        <taxon>Pseudomonadati</taxon>
        <taxon>Bacteroidota</taxon>
        <taxon>Chitinophagia</taxon>
        <taxon>Chitinophagales</taxon>
        <taxon>Chitinophagaceae</taxon>
        <taxon>Nemorincola</taxon>
    </lineage>
</organism>
<feature type="signal peptide" evidence="1">
    <location>
        <begin position="1"/>
        <end position="19"/>
    </location>
</feature>
<comment type="caution">
    <text evidence="2">The sequence shown here is derived from an EMBL/GenBank/DDBJ whole genome shotgun (WGS) entry which is preliminary data.</text>
</comment>